<accession>A0A0F9QNC5</accession>
<gene>
    <name evidence="1" type="ORF">LCGC14_0994220</name>
</gene>
<dbReference type="AlphaFoldDB" id="A0A0F9QNC5"/>
<evidence type="ECO:0000313" key="1">
    <source>
        <dbReference type="EMBL" id="KKN14631.1"/>
    </source>
</evidence>
<reference evidence="1" key="1">
    <citation type="journal article" date="2015" name="Nature">
        <title>Complex archaea that bridge the gap between prokaryotes and eukaryotes.</title>
        <authorList>
            <person name="Spang A."/>
            <person name="Saw J.H."/>
            <person name="Jorgensen S.L."/>
            <person name="Zaremba-Niedzwiedzka K."/>
            <person name="Martijn J."/>
            <person name="Lind A.E."/>
            <person name="van Eijk R."/>
            <person name="Schleper C."/>
            <person name="Guy L."/>
            <person name="Ettema T.J."/>
        </authorList>
    </citation>
    <scope>NUCLEOTIDE SEQUENCE</scope>
</reference>
<name>A0A0F9QNC5_9ZZZZ</name>
<proteinExistence type="predicted"/>
<organism evidence="1">
    <name type="scientific">marine sediment metagenome</name>
    <dbReference type="NCBI Taxonomy" id="412755"/>
    <lineage>
        <taxon>unclassified sequences</taxon>
        <taxon>metagenomes</taxon>
        <taxon>ecological metagenomes</taxon>
    </lineage>
</organism>
<dbReference type="EMBL" id="LAZR01003798">
    <property type="protein sequence ID" value="KKN14631.1"/>
    <property type="molecule type" value="Genomic_DNA"/>
</dbReference>
<protein>
    <submittedName>
        <fullName evidence="1">Uncharacterized protein</fullName>
    </submittedName>
</protein>
<sequence length="89" mass="10481">MSRISSDQRMGDIVDALDTFQESLSNYMNARRAYDTCIKHMQIRLISMKTGNERFPALLETRTTTAKRVRENWVTLKKDMRVAIEYKSF</sequence>
<comment type="caution">
    <text evidence="1">The sequence shown here is derived from an EMBL/GenBank/DDBJ whole genome shotgun (WGS) entry which is preliminary data.</text>
</comment>